<evidence type="ECO:0000313" key="3">
    <source>
        <dbReference type="Proteomes" id="UP000015106"/>
    </source>
</evidence>
<dbReference type="EnsemblPlants" id="TuG1812G0300004740.01.T02">
    <property type="protein sequence ID" value="TuG1812G0300004740.01.T02"/>
    <property type="gene ID" value="TuG1812G0300004740.01"/>
</dbReference>
<dbReference type="Gramene" id="TuG1812G0300004740.01.T02">
    <property type="protein sequence ID" value="TuG1812G0300004740.01.T02"/>
    <property type="gene ID" value="TuG1812G0300004740.01"/>
</dbReference>
<feature type="region of interest" description="Disordered" evidence="1">
    <location>
        <begin position="1"/>
        <end position="83"/>
    </location>
</feature>
<organism evidence="2 3">
    <name type="scientific">Triticum urartu</name>
    <name type="common">Red wild einkorn</name>
    <name type="synonym">Crithodium urartu</name>
    <dbReference type="NCBI Taxonomy" id="4572"/>
    <lineage>
        <taxon>Eukaryota</taxon>
        <taxon>Viridiplantae</taxon>
        <taxon>Streptophyta</taxon>
        <taxon>Embryophyta</taxon>
        <taxon>Tracheophyta</taxon>
        <taxon>Spermatophyta</taxon>
        <taxon>Magnoliopsida</taxon>
        <taxon>Liliopsida</taxon>
        <taxon>Poales</taxon>
        <taxon>Poaceae</taxon>
        <taxon>BOP clade</taxon>
        <taxon>Pooideae</taxon>
        <taxon>Triticodae</taxon>
        <taxon>Triticeae</taxon>
        <taxon>Triticinae</taxon>
        <taxon>Triticum</taxon>
    </lineage>
</organism>
<feature type="compositionally biased region" description="Pro residues" evidence="1">
    <location>
        <begin position="21"/>
        <end position="36"/>
    </location>
</feature>
<accession>A0A8R7TZX4</accession>
<keyword evidence="3" id="KW-1185">Reference proteome</keyword>
<proteinExistence type="predicted"/>
<reference evidence="2" key="3">
    <citation type="submission" date="2022-06" db="UniProtKB">
        <authorList>
            <consortium name="EnsemblPlants"/>
        </authorList>
    </citation>
    <scope>IDENTIFICATION</scope>
</reference>
<name>A0A8R7TZX4_TRIUA</name>
<sequence length="110" mass="12206">MTSQRQPTPHEGSEVQHTRTNPPPPPFLLPTSPPSPNSADSPSRSPIRPSLDGHHRRRPSQRSIDPFPPPPASSPAHESESWEDFAAAFPQTILRNMFIQIILSIDNAYP</sequence>
<evidence type="ECO:0000256" key="1">
    <source>
        <dbReference type="SAM" id="MobiDB-lite"/>
    </source>
</evidence>
<gene>
    <name evidence="2" type="primary">LOC125545824</name>
</gene>
<reference evidence="2" key="2">
    <citation type="submission" date="2018-03" db="EMBL/GenBank/DDBJ databases">
        <title>The Triticum urartu genome reveals the dynamic nature of wheat genome evolution.</title>
        <authorList>
            <person name="Ling H."/>
            <person name="Ma B."/>
            <person name="Shi X."/>
            <person name="Liu H."/>
            <person name="Dong L."/>
            <person name="Sun H."/>
            <person name="Cao Y."/>
            <person name="Gao Q."/>
            <person name="Zheng S."/>
            <person name="Li Y."/>
            <person name="Yu Y."/>
            <person name="Du H."/>
            <person name="Qi M."/>
            <person name="Li Y."/>
            <person name="Yu H."/>
            <person name="Cui Y."/>
            <person name="Wang N."/>
            <person name="Chen C."/>
            <person name="Wu H."/>
            <person name="Zhao Y."/>
            <person name="Zhang J."/>
            <person name="Li Y."/>
            <person name="Zhou W."/>
            <person name="Zhang B."/>
            <person name="Hu W."/>
            <person name="Eijk M."/>
            <person name="Tang J."/>
            <person name="Witsenboer H."/>
            <person name="Zhao S."/>
            <person name="Li Z."/>
            <person name="Zhang A."/>
            <person name="Wang D."/>
            <person name="Liang C."/>
        </authorList>
    </citation>
    <scope>NUCLEOTIDE SEQUENCE [LARGE SCALE GENOMIC DNA]</scope>
    <source>
        <strain evidence="2">cv. G1812</strain>
    </source>
</reference>
<protein>
    <submittedName>
        <fullName evidence="2">Uncharacterized protein</fullName>
    </submittedName>
</protein>
<dbReference type="AlphaFoldDB" id="A0A8R7TZX4"/>
<reference evidence="3" key="1">
    <citation type="journal article" date="2013" name="Nature">
        <title>Draft genome of the wheat A-genome progenitor Triticum urartu.</title>
        <authorList>
            <person name="Ling H.Q."/>
            <person name="Zhao S."/>
            <person name="Liu D."/>
            <person name="Wang J."/>
            <person name="Sun H."/>
            <person name="Zhang C."/>
            <person name="Fan H."/>
            <person name="Li D."/>
            <person name="Dong L."/>
            <person name="Tao Y."/>
            <person name="Gao C."/>
            <person name="Wu H."/>
            <person name="Li Y."/>
            <person name="Cui Y."/>
            <person name="Guo X."/>
            <person name="Zheng S."/>
            <person name="Wang B."/>
            <person name="Yu K."/>
            <person name="Liang Q."/>
            <person name="Yang W."/>
            <person name="Lou X."/>
            <person name="Chen J."/>
            <person name="Feng M."/>
            <person name="Jian J."/>
            <person name="Zhang X."/>
            <person name="Luo G."/>
            <person name="Jiang Y."/>
            <person name="Liu J."/>
            <person name="Wang Z."/>
            <person name="Sha Y."/>
            <person name="Zhang B."/>
            <person name="Wu H."/>
            <person name="Tang D."/>
            <person name="Shen Q."/>
            <person name="Xue P."/>
            <person name="Zou S."/>
            <person name="Wang X."/>
            <person name="Liu X."/>
            <person name="Wang F."/>
            <person name="Yang Y."/>
            <person name="An X."/>
            <person name="Dong Z."/>
            <person name="Zhang K."/>
            <person name="Zhang X."/>
            <person name="Luo M.C."/>
            <person name="Dvorak J."/>
            <person name="Tong Y."/>
            <person name="Wang J."/>
            <person name="Yang H."/>
            <person name="Li Z."/>
            <person name="Wang D."/>
            <person name="Zhang A."/>
            <person name="Wang J."/>
        </authorList>
    </citation>
    <scope>NUCLEOTIDE SEQUENCE</scope>
    <source>
        <strain evidence="3">cv. G1812</strain>
    </source>
</reference>
<dbReference type="Proteomes" id="UP000015106">
    <property type="component" value="Chromosome 3"/>
</dbReference>
<evidence type="ECO:0000313" key="2">
    <source>
        <dbReference type="EnsemblPlants" id="TuG1812G0300004740.01.T02"/>
    </source>
</evidence>
<feature type="compositionally biased region" description="Low complexity" evidence="1">
    <location>
        <begin position="37"/>
        <end position="46"/>
    </location>
</feature>